<evidence type="ECO:0000313" key="1">
    <source>
        <dbReference type="EMBL" id="TYK51047.1"/>
    </source>
</evidence>
<protein>
    <submittedName>
        <fullName evidence="1">DUF2848 domain-containing protein</fullName>
    </submittedName>
</protein>
<organism evidence="1 2">
    <name type="scientific">Actinomadura decatromicini</name>
    <dbReference type="NCBI Taxonomy" id="2604572"/>
    <lineage>
        <taxon>Bacteria</taxon>
        <taxon>Bacillati</taxon>
        <taxon>Actinomycetota</taxon>
        <taxon>Actinomycetes</taxon>
        <taxon>Streptosporangiales</taxon>
        <taxon>Thermomonosporaceae</taxon>
        <taxon>Actinomadura</taxon>
    </lineage>
</organism>
<dbReference type="InterPro" id="IPR021269">
    <property type="entry name" value="DUF2848"/>
</dbReference>
<dbReference type="GO" id="GO:0003824">
    <property type="term" value="F:catalytic activity"/>
    <property type="evidence" value="ECO:0007669"/>
    <property type="project" value="InterPro"/>
</dbReference>
<proteinExistence type="predicted"/>
<comment type="caution">
    <text evidence="1">The sequence shown here is derived from an EMBL/GenBank/DDBJ whole genome shotgun (WGS) entry which is preliminary data.</text>
</comment>
<dbReference type="SUPFAM" id="SSF56529">
    <property type="entry name" value="FAH"/>
    <property type="match status" value="1"/>
</dbReference>
<keyword evidence="2" id="KW-1185">Reference proteome</keyword>
<reference evidence="1 2" key="1">
    <citation type="submission" date="2019-08" db="EMBL/GenBank/DDBJ databases">
        <title>Actinomadura sp. nov. CYP1-5 isolated from mountain soil.</title>
        <authorList>
            <person name="Songsumanus A."/>
            <person name="Kuncharoen N."/>
            <person name="Kudo T."/>
            <person name="Yuki M."/>
            <person name="Igarashi Y."/>
            <person name="Tanasupawat S."/>
        </authorList>
    </citation>
    <scope>NUCLEOTIDE SEQUENCE [LARGE SCALE GENOMIC DNA]</scope>
    <source>
        <strain evidence="1 2">CYP1-5</strain>
    </source>
</reference>
<gene>
    <name evidence="1" type="ORF">FXF68_11385</name>
</gene>
<dbReference type="InterPro" id="IPR036663">
    <property type="entry name" value="Fumarylacetoacetase_C_sf"/>
</dbReference>
<sequence length="217" mass="23223">MSELTLRVGADELRCSPSHLIVAGYTGRDGAATRAHIEELAAIGVPEPPSVPAFYPLDPGLLTRGPAITVRGGNTSGEVEPVLVRRAGRHYLGVGSDHTDRDIERADVAAAKAACPKPVGDRFVELPEDDAWDRVRVESSVDGRPYQSGTLADLRTPTDLLARLAAELGDLDGDLVVFAGTLPLLDGGFVPGRRWRLSLTVDGTTLTCDYKTERRAQ</sequence>
<dbReference type="AlphaFoldDB" id="A0A5D3FQF2"/>
<dbReference type="RefSeq" id="WP_148758881.1">
    <property type="nucleotide sequence ID" value="NZ_VSRQ01000002.1"/>
</dbReference>
<name>A0A5D3FQF2_9ACTN</name>
<evidence type="ECO:0000313" key="2">
    <source>
        <dbReference type="Proteomes" id="UP000323505"/>
    </source>
</evidence>
<dbReference type="Proteomes" id="UP000323505">
    <property type="component" value="Unassembled WGS sequence"/>
</dbReference>
<dbReference type="Pfam" id="PF11010">
    <property type="entry name" value="DUF2848"/>
    <property type="match status" value="1"/>
</dbReference>
<dbReference type="EMBL" id="VSRQ01000002">
    <property type="protein sequence ID" value="TYK51047.1"/>
    <property type="molecule type" value="Genomic_DNA"/>
</dbReference>
<accession>A0A5D3FQF2</accession>